<evidence type="ECO:0000313" key="8">
    <source>
        <dbReference type="EMBL" id="CAI5799113.1"/>
    </source>
</evidence>
<evidence type="ECO:0000256" key="7">
    <source>
        <dbReference type="SAM" id="Phobius"/>
    </source>
</evidence>
<keyword evidence="2 7" id="KW-0812">Transmembrane</keyword>
<comment type="similarity">
    <text evidence="5">Belongs to the PDZK1-interacting protein 1/SMIM24 family.</text>
</comment>
<dbReference type="GO" id="GO:0016020">
    <property type="term" value="C:membrane"/>
    <property type="evidence" value="ECO:0007669"/>
    <property type="project" value="UniProtKB-SubCell"/>
</dbReference>
<evidence type="ECO:0000256" key="2">
    <source>
        <dbReference type="ARBA" id="ARBA00022692"/>
    </source>
</evidence>
<keyword evidence="4 7" id="KW-0472">Membrane</keyword>
<accession>A0AA35LMY1</accession>
<evidence type="ECO:0000256" key="5">
    <source>
        <dbReference type="ARBA" id="ARBA00049650"/>
    </source>
</evidence>
<feature type="transmembrane region" description="Helical" evidence="7">
    <location>
        <begin position="30"/>
        <end position="49"/>
    </location>
</feature>
<dbReference type="Pfam" id="PF15807">
    <property type="entry name" value="MAP17"/>
    <property type="match status" value="1"/>
</dbReference>
<evidence type="ECO:0000256" key="4">
    <source>
        <dbReference type="ARBA" id="ARBA00023136"/>
    </source>
</evidence>
<keyword evidence="3 7" id="KW-1133">Transmembrane helix</keyword>
<feature type="region of interest" description="Disordered" evidence="6">
    <location>
        <begin position="221"/>
        <end position="243"/>
    </location>
</feature>
<comment type="subcellular location">
    <subcellularLocation>
        <location evidence="1">Membrane</location>
        <topology evidence="1">Single-pass membrane protein</topology>
    </subcellularLocation>
</comment>
<evidence type="ECO:0000256" key="6">
    <source>
        <dbReference type="SAM" id="MobiDB-lite"/>
    </source>
</evidence>
<evidence type="ECO:0000313" key="9">
    <source>
        <dbReference type="Proteomes" id="UP001178461"/>
    </source>
</evidence>
<feature type="compositionally biased region" description="Basic and acidic residues" evidence="6">
    <location>
        <begin position="228"/>
        <end position="243"/>
    </location>
</feature>
<gene>
    <name evidence="8" type="ORF">PODLI_1B020671</name>
</gene>
<name>A0AA35LMY1_9SAUR</name>
<keyword evidence="9" id="KW-1185">Reference proteome</keyword>
<dbReference type="EMBL" id="OX395144">
    <property type="protein sequence ID" value="CAI5799113.1"/>
    <property type="molecule type" value="Genomic_DNA"/>
</dbReference>
<reference evidence="8" key="1">
    <citation type="submission" date="2022-12" db="EMBL/GenBank/DDBJ databases">
        <authorList>
            <person name="Alioto T."/>
            <person name="Alioto T."/>
            <person name="Gomez Garrido J."/>
        </authorList>
    </citation>
    <scope>NUCLEOTIDE SEQUENCE</scope>
</reference>
<protein>
    <submittedName>
        <fullName evidence="8">Uncharacterized protein</fullName>
    </submittedName>
</protein>
<organism evidence="8 9">
    <name type="scientific">Podarcis lilfordi</name>
    <name type="common">Lilford's wall lizard</name>
    <dbReference type="NCBI Taxonomy" id="74358"/>
    <lineage>
        <taxon>Eukaryota</taxon>
        <taxon>Metazoa</taxon>
        <taxon>Chordata</taxon>
        <taxon>Craniata</taxon>
        <taxon>Vertebrata</taxon>
        <taxon>Euteleostomi</taxon>
        <taxon>Lepidosauria</taxon>
        <taxon>Squamata</taxon>
        <taxon>Bifurcata</taxon>
        <taxon>Unidentata</taxon>
        <taxon>Episquamata</taxon>
        <taxon>Laterata</taxon>
        <taxon>Lacertibaenia</taxon>
        <taxon>Lacertidae</taxon>
        <taxon>Podarcis</taxon>
    </lineage>
</organism>
<dbReference type="Proteomes" id="UP001178461">
    <property type="component" value="Chromosome 18"/>
</dbReference>
<dbReference type="AlphaFoldDB" id="A0AA35LMY1"/>
<evidence type="ECO:0000256" key="3">
    <source>
        <dbReference type="ARBA" id="ARBA00022989"/>
    </source>
</evidence>
<feature type="transmembrane region" description="Helical" evidence="7">
    <location>
        <begin position="171"/>
        <end position="192"/>
    </location>
</feature>
<dbReference type="InterPro" id="IPR031627">
    <property type="entry name" value="PDZK1IP1/SMIM24"/>
</dbReference>
<evidence type="ECO:0000256" key="1">
    <source>
        <dbReference type="ARBA" id="ARBA00004167"/>
    </source>
</evidence>
<sequence>MQSGEEEEEAGDLFRDYKPPSLDSIRLPRYALYLLMAVIIVVVVAYAMVGHLINDLAHDFADWAFGPKLEERKRLEEASDGCEIAAFPDHRLAWQKESRVTLASKVDISCFTHMNTETRKDRAASLNSTYRSNTMELFSYLPLLLGIFFAPCAHGQGAVTGTTNGSSGLQPWLVGLAAVLGFLGVIFVASLINRFFFSKEKDGEGKSLSTGLRPGNIYDNIAMDPEEGSSHEKEIDSDKVTSM</sequence>
<feature type="transmembrane region" description="Helical" evidence="7">
    <location>
        <begin position="137"/>
        <end position="159"/>
    </location>
</feature>
<proteinExistence type="inferred from homology"/>